<dbReference type="Proteomes" id="UP000616769">
    <property type="component" value="Unassembled WGS sequence"/>
</dbReference>
<dbReference type="EMBL" id="JXLN01005053">
    <property type="protein sequence ID" value="KPM03441.1"/>
    <property type="molecule type" value="Genomic_DNA"/>
</dbReference>
<sequence>MYPRSPRIPPRKDLECLKRIYRVNRNDDIDKALCDADAVDGGYNDNFTVVVFVIGVDSI</sequence>
<comment type="caution">
    <text evidence="1">The sequence shown here is derived from an EMBL/GenBank/DDBJ whole genome shotgun (WGS) entry which is preliminary data.</text>
</comment>
<accession>A0A131ZXN8</accession>
<evidence type="ECO:0000313" key="2">
    <source>
        <dbReference type="Proteomes" id="UP000616769"/>
    </source>
</evidence>
<reference evidence="1 2" key="1">
    <citation type="journal article" date="2015" name="Parasit. Vectors">
        <title>Draft genome of the scabies mite.</title>
        <authorList>
            <person name="Rider S.D.Jr."/>
            <person name="Morgan M.S."/>
            <person name="Arlian L.G."/>
        </authorList>
    </citation>
    <scope>NUCLEOTIDE SEQUENCE [LARGE SCALE GENOMIC DNA]</scope>
    <source>
        <strain evidence="1">Arlian Lab</strain>
    </source>
</reference>
<gene>
    <name evidence="1" type="ORF">QR98_0018730</name>
</gene>
<protein>
    <submittedName>
        <fullName evidence="1">Uncharacterized protein</fullName>
    </submittedName>
</protein>
<name>A0A131ZXN8_SARSC</name>
<evidence type="ECO:0000313" key="1">
    <source>
        <dbReference type="EMBL" id="KPM03441.1"/>
    </source>
</evidence>
<dbReference type="AlphaFoldDB" id="A0A131ZXN8"/>
<organism evidence="1 2">
    <name type="scientific">Sarcoptes scabiei</name>
    <name type="common">Itch mite</name>
    <name type="synonym">Acarus scabiei</name>
    <dbReference type="NCBI Taxonomy" id="52283"/>
    <lineage>
        <taxon>Eukaryota</taxon>
        <taxon>Metazoa</taxon>
        <taxon>Ecdysozoa</taxon>
        <taxon>Arthropoda</taxon>
        <taxon>Chelicerata</taxon>
        <taxon>Arachnida</taxon>
        <taxon>Acari</taxon>
        <taxon>Acariformes</taxon>
        <taxon>Sarcoptiformes</taxon>
        <taxon>Astigmata</taxon>
        <taxon>Psoroptidia</taxon>
        <taxon>Sarcoptoidea</taxon>
        <taxon>Sarcoptidae</taxon>
        <taxon>Sarcoptinae</taxon>
        <taxon>Sarcoptes</taxon>
    </lineage>
</organism>
<dbReference type="VEuPathDB" id="VectorBase:SSCA003280"/>
<proteinExistence type="predicted"/>